<name>A0ABS6L021_9GAMM</name>
<organism evidence="4 5">
    <name type="scientific">Rahnella perminowiae</name>
    <dbReference type="NCBI Taxonomy" id="2816244"/>
    <lineage>
        <taxon>Bacteria</taxon>
        <taxon>Pseudomonadati</taxon>
        <taxon>Pseudomonadota</taxon>
        <taxon>Gammaproteobacteria</taxon>
        <taxon>Enterobacterales</taxon>
        <taxon>Yersiniaceae</taxon>
        <taxon>Rahnella</taxon>
    </lineage>
</organism>
<dbReference type="PANTHER" id="PTHR44196:SF1">
    <property type="entry name" value="DEHYDROGENASE_REDUCTASE SDR FAMILY MEMBER 7B"/>
    <property type="match status" value="1"/>
</dbReference>
<dbReference type="NCBIfam" id="NF005495">
    <property type="entry name" value="PRK07109.1"/>
    <property type="match status" value="1"/>
</dbReference>
<dbReference type="PANTHER" id="PTHR44196">
    <property type="entry name" value="DEHYDROGENASE/REDUCTASE SDR FAMILY MEMBER 7B"/>
    <property type="match status" value="1"/>
</dbReference>
<dbReference type="SMART" id="SM00822">
    <property type="entry name" value="PKS_KR"/>
    <property type="match status" value="1"/>
</dbReference>
<dbReference type="SUPFAM" id="SSF51735">
    <property type="entry name" value="NAD(P)-binding Rossmann-fold domains"/>
    <property type="match status" value="1"/>
</dbReference>
<dbReference type="Proteomes" id="UP000699865">
    <property type="component" value="Unassembled WGS sequence"/>
</dbReference>
<comment type="caution">
    <text evidence="4">The sequence shown here is derived from an EMBL/GenBank/DDBJ whole genome shotgun (WGS) entry which is preliminary data.</text>
</comment>
<evidence type="ECO:0000259" key="3">
    <source>
        <dbReference type="SMART" id="SM00822"/>
    </source>
</evidence>
<dbReference type="PRINTS" id="PR00081">
    <property type="entry name" value="GDHRDH"/>
</dbReference>
<protein>
    <submittedName>
        <fullName evidence="4">SDR family oxidoreductase</fullName>
    </submittedName>
</protein>
<sequence>MPLVVVTGGTAGVGRATALCFAQHGYDVAVIARSQQGLTATIKEIESTGVRALGMSADVADTGQMEDAATQIVNTLGPVHVWINAAMCTVISPFTEMSQQEYQRVTDVTYHGVINGTREALKIMSAQNKGHIIQIGSALAYRSIPLQSAYCGAKAAIRGFTDALRSELIHSKSTIRLTMVHLPAVNTPQFEWSRNKLPRTTRPVAPVYQPEAIAEAIYKASLLAPRELWVGISTVQSILGNMFFPGWLDKLMSQKAWGGQMQSEPHPINEDDNLYTPVEGHHTSKGKFSGEAKDSVIAIDPARTGKVALTMFSAVFCALLWRKSGRKK</sequence>
<dbReference type="InterPro" id="IPR002347">
    <property type="entry name" value="SDR_fam"/>
</dbReference>
<feature type="domain" description="Ketoreductase" evidence="3">
    <location>
        <begin position="2"/>
        <end position="183"/>
    </location>
</feature>
<evidence type="ECO:0000256" key="1">
    <source>
        <dbReference type="ARBA" id="ARBA00006484"/>
    </source>
</evidence>
<keyword evidence="5" id="KW-1185">Reference proteome</keyword>
<dbReference type="InterPro" id="IPR057326">
    <property type="entry name" value="KR_dom"/>
</dbReference>
<evidence type="ECO:0000256" key="2">
    <source>
        <dbReference type="ARBA" id="ARBA00023002"/>
    </source>
</evidence>
<evidence type="ECO:0000313" key="4">
    <source>
        <dbReference type="EMBL" id="MBU9834690.1"/>
    </source>
</evidence>
<dbReference type="Gene3D" id="3.40.50.720">
    <property type="entry name" value="NAD(P)-binding Rossmann-like Domain"/>
    <property type="match status" value="1"/>
</dbReference>
<comment type="similarity">
    <text evidence="1">Belongs to the short-chain dehydrogenases/reductases (SDR) family.</text>
</comment>
<evidence type="ECO:0000313" key="5">
    <source>
        <dbReference type="Proteomes" id="UP000699865"/>
    </source>
</evidence>
<dbReference type="InterPro" id="IPR036291">
    <property type="entry name" value="NAD(P)-bd_dom_sf"/>
</dbReference>
<dbReference type="PROSITE" id="PS00061">
    <property type="entry name" value="ADH_SHORT"/>
    <property type="match status" value="1"/>
</dbReference>
<dbReference type="EMBL" id="JAFMOU010000064">
    <property type="protein sequence ID" value="MBU9834690.1"/>
    <property type="molecule type" value="Genomic_DNA"/>
</dbReference>
<reference evidence="4 5" key="1">
    <citation type="submission" date="2021-03" db="EMBL/GenBank/DDBJ databases">
        <title>Five novel Rahnella species.</title>
        <authorList>
            <person name="Brady C."/>
            <person name="Asselin J."/>
            <person name="Beer S."/>
            <person name="Bruberg M.B."/>
            <person name="Crampton B."/>
            <person name="Venter S."/>
            <person name="Arnold D."/>
            <person name="Denman S."/>
        </authorList>
    </citation>
    <scope>NUCLEOTIDE SEQUENCE [LARGE SCALE GENOMIC DNA]</scope>
    <source>
        <strain evidence="4 5">L72c</strain>
    </source>
</reference>
<proteinExistence type="inferred from homology"/>
<dbReference type="Pfam" id="PF00106">
    <property type="entry name" value="adh_short"/>
    <property type="match status" value="1"/>
</dbReference>
<keyword evidence="2" id="KW-0560">Oxidoreductase</keyword>
<accession>A0ABS6L021</accession>
<gene>
    <name evidence="4" type="ORF">J1786_07665</name>
</gene>
<dbReference type="RefSeq" id="WP_129992215.1">
    <property type="nucleotide sequence ID" value="NZ_JAFMOU010000064.1"/>
</dbReference>
<dbReference type="InterPro" id="IPR020904">
    <property type="entry name" value="Sc_DH/Rdtase_CS"/>
</dbReference>